<evidence type="ECO:0000256" key="5">
    <source>
        <dbReference type="ARBA" id="ARBA00022840"/>
    </source>
</evidence>
<dbReference type="SUPFAM" id="SSF56112">
    <property type="entry name" value="Protein kinase-like (PK-like)"/>
    <property type="match status" value="1"/>
</dbReference>
<dbReference type="InterPro" id="IPR011009">
    <property type="entry name" value="Kinase-like_dom_sf"/>
</dbReference>
<dbReference type="InterPro" id="IPR000719">
    <property type="entry name" value="Prot_kinase_dom"/>
</dbReference>
<dbReference type="InterPro" id="IPR008271">
    <property type="entry name" value="Ser/Thr_kinase_AS"/>
</dbReference>
<evidence type="ECO:0000256" key="1">
    <source>
        <dbReference type="ARBA" id="ARBA00022527"/>
    </source>
</evidence>
<dbReference type="Gene3D" id="1.10.510.10">
    <property type="entry name" value="Transferase(Phosphotransferase) domain 1"/>
    <property type="match status" value="1"/>
</dbReference>
<dbReference type="OMA" id="AQSECHI"/>
<dbReference type="CDD" id="cd05123">
    <property type="entry name" value="STKc_AGC"/>
    <property type="match status" value="1"/>
</dbReference>
<evidence type="ECO:0000256" key="4">
    <source>
        <dbReference type="ARBA" id="ARBA00022777"/>
    </source>
</evidence>
<protein>
    <submittedName>
        <fullName evidence="9">AGC protein kinase</fullName>
    </submittedName>
</protein>
<evidence type="ECO:0000256" key="3">
    <source>
        <dbReference type="ARBA" id="ARBA00022741"/>
    </source>
</evidence>
<gene>
    <name evidence="9" type="ORF">AMSG_03500</name>
</gene>
<feature type="domain" description="Protein kinase" evidence="7">
    <location>
        <begin position="38"/>
        <end position="305"/>
    </location>
</feature>
<dbReference type="InterPro" id="IPR045270">
    <property type="entry name" value="STKc_AGC"/>
</dbReference>
<feature type="compositionally biased region" description="Low complexity" evidence="6">
    <location>
        <begin position="427"/>
        <end position="442"/>
    </location>
</feature>
<keyword evidence="4 9" id="KW-0418">Kinase</keyword>
<proteinExistence type="predicted"/>
<dbReference type="FunFam" id="1.10.510.10:FF:000551">
    <property type="entry name" value="Non-specific serine/threonine protein kinase"/>
    <property type="match status" value="1"/>
</dbReference>
<organism evidence="9 10">
    <name type="scientific">Thecamonas trahens ATCC 50062</name>
    <dbReference type="NCBI Taxonomy" id="461836"/>
    <lineage>
        <taxon>Eukaryota</taxon>
        <taxon>Apusozoa</taxon>
        <taxon>Apusomonadida</taxon>
        <taxon>Apusomonadidae</taxon>
        <taxon>Thecamonas</taxon>
    </lineage>
</organism>
<keyword evidence="10" id="KW-1185">Reference proteome</keyword>
<dbReference type="STRING" id="461836.A0A0L0D4C1"/>
<dbReference type="SMART" id="SM00220">
    <property type="entry name" value="S_TKc"/>
    <property type="match status" value="1"/>
</dbReference>
<dbReference type="InterPro" id="IPR000961">
    <property type="entry name" value="AGC-kinase_C"/>
</dbReference>
<dbReference type="PRINTS" id="PR00109">
    <property type="entry name" value="TYRKINASE"/>
</dbReference>
<dbReference type="OrthoDB" id="63267at2759"/>
<keyword evidence="5" id="KW-0067">ATP-binding</keyword>
<dbReference type="AlphaFoldDB" id="A0A0L0D4C1"/>
<reference evidence="9 10" key="1">
    <citation type="submission" date="2010-05" db="EMBL/GenBank/DDBJ databases">
        <title>The Genome Sequence of Thecamonas trahens ATCC 50062.</title>
        <authorList>
            <consortium name="The Broad Institute Genome Sequencing Platform"/>
            <person name="Russ C."/>
            <person name="Cuomo C."/>
            <person name="Shea T."/>
            <person name="Young S.K."/>
            <person name="Zeng Q."/>
            <person name="Koehrsen M."/>
            <person name="Haas B."/>
            <person name="Borodovsky M."/>
            <person name="Guigo R."/>
            <person name="Alvarado L."/>
            <person name="Berlin A."/>
            <person name="Bochicchio J."/>
            <person name="Borenstein D."/>
            <person name="Chapman S."/>
            <person name="Chen Z."/>
            <person name="Freedman E."/>
            <person name="Gellesch M."/>
            <person name="Goldberg J."/>
            <person name="Griggs A."/>
            <person name="Gujja S."/>
            <person name="Heilman E."/>
            <person name="Heiman D."/>
            <person name="Hepburn T."/>
            <person name="Howarth C."/>
            <person name="Jen D."/>
            <person name="Larson L."/>
            <person name="Mehta T."/>
            <person name="Park D."/>
            <person name="Pearson M."/>
            <person name="Roberts A."/>
            <person name="Saif S."/>
            <person name="Shenoy N."/>
            <person name="Sisk P."/>
            <person name="Stolte C."/>
            <person name="Sykes S."/>
            <person name="Thomson T."/>
            <person name="Walk T."/>
            <person name="White J."/>
            <person name="Yandava C."/>
            <person name="Burger G."/>
            <person name="Gray M.W."/>
            <person name="Holland P.W.H."/>
            <person name="King N."/>
            <person name="Lang F.B.F."/>
            <person name="Roger A.J."/>
            <person name="Ruiz-Trillo I."/>
            <person name="Lander E."/>
            <person name="Nusbaum C."/>
        </authorList>
    </citation>
    <scope>NUCLEOTIDE SEQUENCE [LARGE SCALE GENOMIC DNA]</scope>
    <source>
        <strain evidence="9 10">ATCC 50062</strain>
    </source>
</reference>
<dbReference type="PROSITE" id="PS00108">
    <property type="entry name" value="PROTEIN_KINASE_ST"/>
    <property type="match status" value="1"/>
</dbReference>
<dbReference type="eggNOG" id="KOG0598">
    <property type="taxonomic scope" value="Eukaryota"/>
</dbReference>
<dbReference type="RefSeq" id="XP_013759855.1">
    <property type="nucleotide sequence ID" value="XM_013904401.1"/>
</dbReference>
<dbReference type="InterPro" id="IPR001245">
    <property type="entry name" value="Ser-Thr/Tyr_kinase_cat_dom"/>
</dbReference>
<dbReference type="Proteomes" id="UP000054408">
    <property type="component" value="Unassembled WGS sequence"/>
</dbReference>
<accession>A0A0L0D4C1</accession>
<dbReference type="PROSITE" id="PS51285">
    <property type="entry name" value="AGC_KINASE_CTER"/>
    <property type="match status" value="1"/>
</dbReference>
<name>A0A0L0D4C1_THETB</name>
<keyword evidence="2" id="KW-0808">Transferase</keyword>
<sequence>MSKSALTQSLLAEGAADGGGGRSGSGQGGTSTPSLDDFEVLYKIGTGLVGQVYLVRHVGLNTTYAMKVIPKAFVLETNMYAHAQSECHILRSVSHPFVVRLVFSFQTPESLVLIMEFMHGGDMAFLLRRRVMLREDEVRFYAAEIATALVFLHSQSIVHRDLKCGNILLDIEGHVCLTDFGFAKRLAPEASAAHTYCGTGAYMAPEILAQDAGGHGFAADWWSFGVVLFEMLTGGKPFGLGSPAIDGTDEDALASARLAAITSSDLVFPDFPALSDEAKDLLVCLLDRNPHARLDGPGVMAHPFFAGLDWDAVVDLELEPPWEPYIEYSDDEDEFIECFPSSLTDNSPISRMAASPSLARAARPIASSPAASVPASAVAVFPAFSYTSPSTASALGLVPAVPEAASDIPAYQRERPLSYRHHGSLAGGTADTTASTDSGEASRAIPLSRRSTLQPIDASAGSSPRSPTLFAMSPP</sequence>
<feature type="region of interest" description="Disordered" evidence="6">
    <location>
        <begin position="420"/>
        <end position="475"/>
    </location>
</feature>
<dbReference type="Pfam" id="PF00069">
    <property type="entry name" value="Pkinase"/>
    <property type="match status" value="1"/>
</dbReference>
<feature type="compositionally biased region" description="Polar residues" evidence="6">
    <location>
        <begin position="449"/>
        <end position="466"/>
    </location>
</feature>
<keyword evidence="1" id="KW-0723">Serine/threonine-protein kinase</keyword>
<dbReference type="PANTHER" id="PTHR24351">
    <property type="entry name" value="RIBOSOMAL PROTEIN S6 KINASE"/>
    <property type="match status" value="1"/>
</dbReference>
<feature type="domain" description="AGC-kinase C-terminal" evidence="8">
    <location>
        <begin position="306"/>
        <end position="396"/>
    </location>
</feature>
<dbReference type="GO" id="GO:0004674">
    <property type="term" value="F:protein serine/threonine kinase activity"/>
    <property type="evidence" value="ECO:0007669"/>
    <property type="project" value="UniProtKB-KW"/>
</dbReference>
<evidence type="ECO:0000259" key="7">
    <source>
        <dbReference type="PROSITE" id="PS50011"/>
    </source>
</evidence>
<evidence type="ECO:0000256" key="6">
    <source>
        <dbReference type="SAM" id="MobiDB-lite"/>
    </source>
</evidence>
<keyword evidence="3" id="KW-0547">Nucleotide-binding</keyword>
<dbReference type="GeneID" id="25563099"/>
<evidence type="ECO:0000313" key="10">
    <source>
        <dbReference type="Proteomes" id="UP000054408"/>
    </source>
</evidence>
<dbReference type="Gene3D" id="3.30.200.20">
    <property type="entry name" value="Phosphorylase Kinase, domain 1"/>
    <property type="match status" value="1"/>
</dbReference>
<dbReference type="EMBL" id="GL349445">
    <property type="protein sequence ID" value="KNC47075.1"/>
    <property type="molecule type" value="Genomic_DNA"/>
</dbReference>
<evidence type="ECO:0000259" key="8">
    <source>
        <dbReference type="PROSITE" id="PS51285"/>
    </source>
</evidence>
<dbReference type="PROSITE" id="PS50011">
    <property type="entry name" value="PROTEIN_KINASE_DOM"/>
    <property type="match status" value="1"/>
</dbReference>
<dbReference type="GO" id="GO:0005524">
    <property type="term" value="F:ATP binding"/>
    <property type="evidence" value="ECO:0007669"/>
    <property type="project" value="UniProtKB-KW"/>
</dbReference>
<evidence type="ECO:0000313" key="9">
    <source>
        <dbReference type="EMBL" id="KNC47075.1"/>
    </source>
</evidence>
<evidence type="ECO:0000256" key="2">
    <source>
        <dbReference type="ARBA" id="ARBA00022679"/>
    </source>
</evidence>